<proteinExistence type="predicted"/>
<protein>
    <recommendedName>
        <fullName evidence="1">DUF218 domain-containing protein</fullName>
    </recommendedName>
</protein>
<evidence type="ECO:0000259" key="1">
    <source>
        <dbReference type="Pfam" id="PF02698"/>
    </source>
</evidence>
<feature type="domain" description="DUF218" evidence="1">
    <location>
        <begin position="39"/>
        <end position="183"/>
    </location>
</feature>
<dbReference type="InterPro" id="IPR051599">
    <property type="entry name" value="Cell_Envelope_Assoc"/>
</dbReference>
<dbReference type="CDD" id="cd06259">
    <property type="entry name" value="YdcF-like"/>
    <property type="match status" value="1"/>
</dbReference>
<dbReference type="PANTHER" id="PTHR30336">
    <property type="entry name" value="INNER MEMBRANE PROTEIN, PROBABLE PERMEASE"/>
    <property type="match status" value="1"/>
</dbReference>
<dbReference type="GO" id="GO:0005886">
    <property type="term" value="C:plasma membrane"/>
    <property type="evidence" value="ECO:0007669"/>
    <property type="project" value="TreeGrafter"/>
</dbReference>
<evidence type="ECO:0000313" key="2">
    <source>
        <dbReference type="EMBL" id="VYU79595.1"/>
    </source>
</evidence>
<dbReference type="InterPro" id="IPR003848">
    <property type="entry name" value="DUF218"/>
</dbReference>
<dbReference type="EMBL" id="CACRTZ010000037">
    <property type="protein sequence ID" value="VYU79595.1"/>
    <property type="molecule type" value="Genomic_DNA"/>
</dbReference>
<dbReference type="Gene3D" id="1.10.3620.10">
    <property type="entry name" value="YdcF like domain"/>
    <property type="match status" value="1"/>
</dbReference>
<gene>
    <name evidence="2" type="ORF">EMLFYP7_04330</name>
</gene>
<dbReference type="Pfam" id="PF02698">
    <property type="entry name" value="DUF218"/>
    <property type="match status" value="1"/>
</dbReference>
<dbReference type="RefSeq" id="WP_421957906.1">
    <property type="nucleotide sequence ID" value="NZ_CACRTZ010000037.1"/>
</dbReference>
<dbReference type="Gene3D" id="3.40.50.620">
    <property type="entry name" value="HUPs"/>
    <property type="match status" value="1"/>
</dbReference>
<name>A0A6N3HRY2_9ENTR</name>
<organism evidence="2">
    <name type="scientific">Phytobacter massiliensis</name>
    <dbReference type="NCBI Taxonomy" id="1485952"/>
    <lineage>
        <taxon>Bacteria</taxon>
        <taxon>Pseudomonadati</taxon>
        <taxon>Pseudomonadota</taxon>
        <taxon>Gammaproteobacteria</taxon>
        <taxon>Enterobacterales</taxon>
        <taxon>Enterobacteriaceae</taxon>
        <taxon>Phytobacter</taxon>
    </lineage>
</organism>
<dbReference type="PANTHER" id="PTHR30336:SF20">
    <property type="entry name" value="DUF218 DOMAIN-CONTAINING PROTEIN"/>
    <property type="match status" value="1"/>
</dbReference>
<dbReference type="InterPro" id="IPR014729">
    <property type="entry name" value="Rossmann-like_a/b/a_fold"/>
</dbReference>
<accession>A0A6N3HRY2</accession>
<sequence>MMMNFPRLPEPTLAALNTLGQWLAQNDFVGKPEPVRADAVILPGHAVIPAIDAACAIAARHNLPLVVSGGIGHSTPFLYTAVARHPQYNVIRTTGRKEALILADIARKFWKIPDERLVIEDKSTNCGENARFSVALIAARGMALKTALVMQDPVLQRRTMATFARVSLGCENAPHWLSYPGLNVQLTNTEDGLAFSSQASGLWPVERYLSLIFGEIPRLRDDAEGYGPAGRDFIVHVDFPPEIARAWQIVQADTLLAEMQRSRALV</sequence>
<reference evidence="2" key="1">
    <citation type="submission" date="2019-11" db="EMBL/GenBank/DDBJ databases">
        <authorList>
            <person name="Feng L."/>
        </authorList>
    </citation>
    <scope>NUCLEOTIDE SEQUENCE</scope>
    <source>
        <strain evidence="2">EMassiliensisLFYP7</strain>
    </source>
</reference>
<dbReference type="AlphaFoldDB" id="A0A6N3HRY2"/>